<dbReference type="InterPro" id="IPR035959">
    <property type="entry name" value="RutC-like_sf"/>
</dbReference>
<evidence type="ECO:0000313" key="3">
    <source>
        <dbReference type="Proteomes" id="UP001139308"/>
    </source>
</evidence>
<sequence>MFVQTVDADWRSQSMTSAPVAPHGRARHSALRLVQIDHARLAALLDGAPGVAKPHAAEAFERAFPGAIGAACFGAARVGSVGHWARLADAVPDLPLAPVHMARLAPHHTGHATAATRTEELDASCYEIWQCAADDLRSERRGALHYRYSEAAGLVFGSIVMNEADFAARPGTHAQIQTQTQTPIQTQIQAPLERATDAAYRMLFELLDALGMPHPLRIWNTVPAINVEQHGTERYRQFNAGRQRAFEACRRALTGSVPAACALGSVGPLSAQGVPREPLAVYFLASRTPAEAIENPRQVSAFHYPAQYGARAPTFARAAAWSGAPAAFQAPVLFISGTASIVGHRTVHHGDVLAQTRETLANLAAVLEQAARQGYGPFALADLTFKVYVRDGADAAMLAAIDSLLREAIGAQVRPLYLHADVCRSDLLIEIEASAGHAVAGFA</sequence>
<dbReference type="Pfam" id="PF21168">
    <property type="entry name" value="FkbO_Hyg5-like_N"/>
    <property type="match status" value="1"/>
</dbReference>
<organism evidence="2 3">
    <name type="scientific">Paraburkholderia tagetis</name>
    <dbReference type="NCBI Taxonomy" id="2913261"/>
    <lineage>
        <taxon>Bacteria</taxon>
        <taxon>Pseudomonadati</taxon>
        <taxon>Pseudomonadota</taxon>
        <taxon>Betaproteobacteria</taxon>
        <taxon>Burkholderiales</taxon>
        <taxon>Burkholderiaceae</taxon>
        <taxon>Paraburkholderia</taxon>
    </lineage>
</organism>
<keyword evidence="3" id="KW-1185">Reference proteome</keyword>
<feature type="domain" description="Chorismatase FkbO/Hyg5-like N-terminal" evidence="1">
    <location>
        <begin position="187"/>
        <end position="285"/>
    </location>
</feature>
<dbReference type="Proteomes" id="UP001139308">
    <property type="component" value="Unassembled WGS sequence"/>
</dbReference>
<name>A0A9X1RFI3_9BURK</name>
<evidence type="ECO:0000313" key="2">
    <source>
        <dbReference type="EMBL" id="MCG5071896.1"/>
    </source>
</evidence>
<dbReference type="CDD" id="cd06153">
    <property type="entry name" value="YjgF_YER057c_UK114_like_5"/>
    <property type="match status" value="1"/>
</dbReference>
<dbReference type="Gene3D" id="3.30.1330.40">
    <property type="entry name" value="RutC-like"/>
    <property type="match status" value="1"/>
</dbReference>
<dbReference type="RefSeq" id="WP_238461676.1">
    <property type="nucleotide sequence ID" value="NZ_JAKLJA010000001.1"/>
</dbReference>
<dbReference type="EMBL" id="JAKLJA010000001">
    <property type="protein sequence ID" value="MCG5071896.1"/>
    <property type="molecule type" value="Genomic_DNA"/>
</dbReference>
<evidence type="ECO:0000259" key="1">
    <source>
        <dbReference type="Pfam" id="PF21168"/>
    </source>
</evidence>
<accession>A0A9X1RFI3</accession>
<proteinExistence type="predicted"/>
<comment type="caution">
    <text evidence="2">The sequence shown here is derived from an EMBL/GenBank/DDBJ whole genome shotgun (WGS) entry which is preliminary data.</text>
</comment>
<dbReference type="SUPFAM" id="SSF55298">
    <property type="entry name" value="YjgF-like"/>
    <property type="match status" value="1"/>
</dbReference>
<dbReference type="InterPro" id="IPR049368">
    <property type="entry name" value="FkbO_Hyg5-like_N"/>
</dbReference>
<gene>
    <name evidence="2" type="ORF">L5014_00745</name>
</gene>
<dbReference type="AlphaFoldDB" id="A0A9X1RFI3"/>
<reference evidence="2" key="1">
    <citation type="submission" date="2022-01" db="EMBL/GenBank/DDBJ databases">
        <title>Genome sequence and assembly of Parabukholderia sp. RG36.</title>
        <authorList>
            <person name="Chhetri G."/>
        </authorList>
    </citation>
    <scope>NUCLEOTIDE SEQUENCE</scope>
    <source>
        <strain evidence="2">RG36</strain>
    </source>
</reference>
<protein>
    <submittedName>
        <fullName evidence="2">Endoribonuclease L-PSP</fullName>
    </submittedName>
</protein>